<dbReference type="SUPFAM" id="SSF160240">
    <property type="entry name" value="Cation efflux protein cytoplasmic domain-like"/>
    <property type="match status" value="2"/>
</dbReference>
<dbReference type="Pfam" id="PF16916">
    <property type="entry name" value="ZT_dimer"/>
    <property type="match status" value="2"/>
</dbReference>
<keyword evidence="3" id="KW-0813">Transport</keyword>
<dbReference type="GO" id="GO:0008324">
    <property type="term" value="F:monoatomic cation transmembrane transporter activity"/>
    <property type="evidence" value="ECO:0007669"/>
    <property type="project" value="InterPro"/>
</dbReference>
<dbReference type="InterPro" id="IPR050291">
    <property type="entry name" value="CDF_Transporter"/>
</dbReference>
<keyword evidence="6 7" id="KW-0472">Membrane</keyword>
<evidence type="ECO:0000256" key="4">
    <source>
        <dbReference type="ARBA" id="ARBA00022692"/>
    </source>
</evidence>
<name>A0A932GRG6_UNCTE</name>
<dbReference type="InterPro" id="IPR036837">
    <property type="entry name" value="Cation_efflux_CTD_sf"/>
</dbReference>
<evidence type="ECO:0000259" key="9">
    <source>
        <dbReference type="Pfam" id="PF16916"/>
    </source>
</evidence>
<keyword evidence="5 7" id="KW-1133">Transmembrane helix</keyword>
<dbReference type="FunFam" id="1.20.1510.10:FF:000006">
    <property type="entry name" value="Divalent cation efflux transporter"/>
    <property type="match status" value="1"/>
</dbReference>
<dbReference type="InterPro" id="IPR027470">
    <property type="entry name" value="Cation_efflux_CTD"/>
</dbReference>
<dbReference type="GO" id="GO:0016020">
    <property type="term" value="C:membrane"/>
    <property type="evidence" value="ECO:0007669"/>
    <property type="project" value="UniProtKB-SubCell"/>
</dbReference>
<dbReference type="Gene3D" id="3.30.70.1350">
    <property type="entry name" value="Cation efflux protein, cytoplasmic domain"/>
    <property type="match status" value="2"/>
</dbReference>
<evidence type="ECO:0000256" key="7">
    <source>
        <dbReference type="SAM" id="Phobius"/>
    </source>
</evidence>
<dbReference type="Proteomes" id="UP000741360">
    <property type="component" value="Unassembled WGS sequence"/>
</dbReference>
<comment type="subcellular location">
    <subcellularLocation>
        <location evidence="1">Membrane</location>
        <topology evidence="1">Multi-pass membrane protein</topology>
    </subcellularLocation>
</comment>
<dbReference type="EMBL" id="JACPSX010000224">
    <property type="protein sequence ID" value="MBI3015709.1"/>
    <property type="molecule type" value="Genomic_DNA"/>
</dbReference>
<evidence type="ECO:0000313" key="11">
    <source>
        <dbReference type="Proteomes" id="UP000741360"/>
    </source>
</evidence>
<feature type="domain" description="Cation efflux protein transmembrane" evidence="8">
    <location>
        <begin position="25"/>
        <end position="217"/>
    </location>
</feature>
<dbReference type="PANTHER" id="PTHR43840:SF15">
    <property type="entry name" value="MITOCHONDRIAL METAL TRANSPORTER 1-RELATED"/>
    <property type="match status" value="1"/>
</dbReference>
<protein>
    <submittedName>
        <fullName evidence="10">Cation-efflux pump</fullName>
    </submittedName>
</protein>
<evidence type="ECO:0000256" key="2">
    <source>
        <dbReference type="ARBA" id="ARBA00008114"/>
    </source>
</evidence>
<feature type="transmembrane region" description="Helical" evidence="7">
    <location>
        <begin position="23"/>
        <end position="44"/>
    </location>
</feature>
<evidence type="ECO:0000256" key="6">
    <source>
        <dbReference type="ARBA" id="ARBA00023136"/>
    </source>
</evidence>
<dbReference type="AlphaFoldDB" id="A0A932GRG6"/>
<proteinExistence type="inferred from homology"/>
<dbReference type="Pfam" id="PF01545">
    <property type="entry name" value="Cation_efflux"/>
    <property type="match status" value="1"/>
</dbReference>
<feature type="transmembrane region" description="Helical" evidence="7">
    <location>
        <begin position="92"/>
        <end position="113"/>
    </location>
</feature>
<keyword evidence="4 7" id="KW-0812">Transmembrane</keyword>
<evidence type="ECO:0000313" key="10">
    <source>
        <dbReference type="EMBL" id="MBI3015709.1"/>
    </source>
</evidence>
<evidence type="ECO:0000256" key="1">
    <source>
        <dbReference type="ARBA" id="ARBA00004141"/>
    </source>
</evidence>
<organism evidence="10 11">
    <name type="scientific">Tectimicrobiota bacterium</name>
    <dbReference type="NCBI Taxonomy" id="2528274"/>
    <lineage>
        <taxon>Bacteria</taxon>
        <taxon>Pseudomonadati</taxon>
        <taxon>Nitrospinota/Tectimicrobiota group</taxon>
        <taxon>Candidatus Tectimicrobiota</taxon>
    </lineage>
</organism>
<comment type="caution">
    <text evidence="10">The sequence shown here is derived from an EMBL/GenBank/DDBJ whole genome shotgun (WGS) entry which is preliminary data.</text>
</comment>
<dbReference type="NCBIfam" id="TIGR01297">
    <property type="entry name" value="CDF"/>
    <property type="match status" value="1"/>
</dbReference>
<evidence type="ECO:0000259" key="8">
    <source>
        <dbReference type="Pfam" id="PF01545"/>
    </source>
</evidence>
<feature type="transmembrane region" description="Helical" evidence="7">
    <location>
        <begin position="120"/>
        <end position="138"/>
    </location>
</feature>
<sequence length="402" mass="44424">MADSWQVDREETRRRNYREARNITWIGAAINFLIGSLKILFGILGHSHVLVADGVHSFSDLATDFVVLVGIRAANRPFDEGHPYGHGRFETMGTLVLGVVLFGAGAWILVEILGRIQRGIFLVPTAPTLFIAILSIITKESLFRWTLKVGRRTGNSSVIANAWDHRSDALSSLAALVGIGGARAGWPVLDPVAAVVVSLLVMAAGWKISRGAVLELVDTAIPGSIREQISRVAKETPGVLGHHALRTRRVGQDIYVDVHIEVDPRLSVLQGHDVAKSVKEEIRKRITDVADVLVHMEPEGNHSPDSRTRKGKRFVQNIVKVSQEAQGVRGVHGISTHYLGNRYLVHLDIEVDPEISVQAGHQIAEEVRERIRRLEEVEDAVVHIEPFPDRDRERDAGEERIG</sequence>
<feature type="domain" description="Cation efflux protein cytoplasmic" evidence="9">
    <location>
        <begin position="315"/>
        <end position="387"/>
    </location>
</feature>
<evidence type="ECO:0000256" key="3">
    <source>
        <dbReference type="ARBA" id="ARBA00022448"/>
    </source>
</evidence>
<dbReference type="SUPFAM" id="SSF161111">
    <property type="entry name" value="Cation efflux protein transmembrane domain-like"/>
    <property type="match status" value="1"/>
</dbReference>
<gene>
    <name evidence="10" type="ORF">HYY65_11785</name>
</gene>
<comment type="similarity">
    <text evidence="2">Belongs to the cation diffusion facilitator (CDF) transporter (TC 2.A.4) family.</text>
</comment>
<dbReference type="InterPro" id="IPR027469">
    <property type="entry name" value="Cation_efflux_TMD_sf"/>
</dbReference>
<dbReference type="Gene3D" id="1.20.1510.10">
    <property type="entry name" value="Cation efflux protein transmembrane domain"/>
    <property type="match status" value="1"/>
</dbReference>
<evidence type="ECO:0000256" key="5">
    <source>
        <dbReference type="ARBA" id="ARBA00022989"/>
    </source>
</evidence>
<reference evidence="10" key="1">
    <citation type="submission" date="2020-07" db="EMBL/GenBank/DDBJ databases">
        <title>Huge and variable diversity of episymbiotic CPR bacteria and DPANN archaea in groundwater ecosystems.</title>
        <authorList>
            <person name="He C.Y."/>
            <person name="Keren R."/>
            <person name="Whittaker M."/>
            <person name="Farag I.F."/>
            <person name="Doudna J."/>
            <person name="Cate J.H.D."/>
            <person name="Banfield J.F."/>
        </authorList>
    </citation>
    <scope>NUCLEOTIDE SEQUENCE</scope>
    <source>
        <strain evidence="10">NC_groundwater_717_Ag_S-0.2um_59_8</strain>
    </source>
</reference>
<feature type="domain" description="Cation efflux protein cytoplasmic" evidence="9">
    <location>
        <begin position="222"/>
        <end position="299"/>
    </location>
</feature>
<accession>A0A932GRG6</accession>
<dbReference type="InterPro" id="IPR058533">
    <property type="entry name" value="Cation_efflux_TM"/>
</dbReference>
<dbReference type="PANTHER" id="PTHR43840">
    <property type="entry name" value="MITOCHONDRIAL METAL TRANSPORTER 1-RELATED"/>
    <property type="match status" value="1"/>
</dbReference>
<dbReference type="InterPro" id="IPR002524">
    <property type="entry name" value="Cation_efflux"/>
</dbReference>